<reference evidence="1 2" key="1">
    <citation type="journal article" date="2019" name="Commun. Biol.">
        <title>The bagworm genome reveals a unique fibroin gene that provides high tensile strength.</title>
        <authorList>
            <person name="Kono N."/>
            <person name="Nakamura H."/>
            <person name="Ohtoshi R."/>
            <person name="Tomita M."/>
            <person name="Numata K."/>
            <person name="Arakawa K."/>
        </authorList>
    </citation>
    <scope>NUCLEOTIDE SEQUENCE [LARGE SCALE GENOMIC DNA]</scope>
</reference>
<dbReference type="EMBL" id="BGZK01000601">
    <property type="protein sequence ID" value="GBP52357.1"/>
    <property type="molecule type" value="Genomic_DNA"/>
</dbReference>
<comment type="caution">
    <text evidence="1">The sequence shown here is derived from an EMBL/GenBank/DDBJ whole genome shotgun (WGS) entry which is preliminary data.</text>
</comment>
<protein>
    <submittedName>
        <fullName evidence="1">Uncharacterized protein</fullName>
    </submittedName>
</protein>
<evidence type="ECO:0000313" key="2">
    <source>
        <dbReference type="Proteomes" id="UP000299102"/>
    </source>
</evidence>
<dbReference type="AlphaFoldDB" id="A0A4C1WQI2"/>
<sequence>MSDIWMRRRRSGSAQRSISEAALAGNILLRHLCLHYQLPSVTSGRGTVSALIRIPVINSTPGRYLRRRQYGGRRAARRTCGGMWQRDAVTELSCGAIYPRSAEIFTFCVIIRNKCCGCV</sequence>
<evidence type="ECO:0000313" key="1">
    <source>
        <dbReference type="EMBL" id="GBP52357.1"/>
    </source>
</evidence>
<dbReference type="Proteomes" id="UP000299102">
    <property type="component" value="Unassembled WGS sequence"/>
</dbReference>
<name>A0A4C1WQI2_EUMVA</name>
<keyword evidence="2" id="KW-1185">Reference proteome</keyword>
<gene>
    <name evidence="1" type="ORF">EVAR_37744_1</name>
</gene>
<accession>A0A4C1WQI2</accession>
<proteinExistence type="predicted"/>
<organism evidence="1 2">
    <name type="scientific">Eumeta variegata</name>
    <name type="common">Bagworm moth</name>
    <name type="synonym">Eumeta japonica</name>
    <dbReference type="NCBI Taxonomy" id="151549"/>
    <lineage>
        <taxon>Eukaryota</taxon>
        <taxon>Metazoa</taxon>
        <taxon>Ecdysozoa</taxon>
        <taxon>Arthropoda</taxon>
        <taxon>Hexapoda</taxon>
        <taxon>Insecta</taxon>
        <taxon>Pterygota</taxon>
        <taxon>Neoptera</taxon>
        <taxon>Endopterygota</taxon>
        <taxon>Lepidoptera</taxon>
        <taxon>Glossata</taxon>
        <taxon>Ditrysia</taxon>
        <taxon>Tineoidea</taxon>
        <taxon>Psychidae</taxon>
        <taxon>Oiketicinae</taxon>
        <taxon>Eumeta</taxon>
    </lineage>
</organism>